<dbReference type="GO" id="GO:0004813">
    <property type="term" value="F:alanine-tRNA ligase activity"/>
    <property type="evidence" value="ECO:0007669"/>
    <property type="project" value="UniProtKB-EC"/>
</dbReference>
<accession>A0A8J2HAQ4</accession>
<dbReference type="InterPro" id="IPR018165">
    <property type="entry name" value="Ala-tRNA-synth_IIc_core"/>
</dbReference>
<evidence type="ECO:0000256" key="9">
    <source>
        <dbReference type="ARBA" id="ARBA00022840"/>
    </source>
</evidence>
<dbReference type="PRINTS" id="PR00980">
    <property type="entry name" value="TRNASYNTHALA"/>
</dbReference>
<dbReference type="SUPFAM" id="SSF55681">
    <property type="entry name" value="Class II aaRS and biotin synthetases"/>
    <property type="match status" value="1"/>
</dbReference>
<dbReference type="SUPFAM" id="SSF101353">
    <property type="entry name" value="Putative anticodon-binding domain of alanyl-tRNA synthetase (AlaRS)"/>
    <property type="match status" value="1"/>
</dbReference>
<dbReference type="SMART" id="SM00863">
    <property type="entry name" value="tRNA_SAD"/>
    <property type="match status" value="1"/>
</dbReference>
<gene>
    <name evidence="16" type="ORF">HICCMSTLAB_LOCUS5905</name>
</gene>
<dbReference type="InterPro" id="IPR045864">
    <property type="entry name" value="aa-tRNA-synth_II/BPL/LPL"/>
</dbReference>
<comment type="caution">
    <text evidence="16">The sequence shown here is derived from an EMBL/GenBank/DDBJ whole genome shotgun (WGS) entry which is preliminary data.</text>
</comment>
<evidence type="ECO:0000256" key="3">
    <source>
        <dbReference type="ARBA" id="ARBA00017959"/>
    </source>
</evidence>
<evidence type="ECO:0000256" key="6">
    <source>
        <dbReference type="ARBA" id="ARBA00022723"/>
    </source>
</evidence>
<keyword evidence="11" id="KW-0648">Protein biosynthesis</keyword>
<dbReference type="Gene3D" id="2.40.30.130">
    <property type="match status" value="1"/>
</dbReference>
<dbReference type="Proteomes" id="UP000786811">
    <property type="component" value="Unassembled WGS sequence"/>
</dbReference>
<keyword evidence="9" id="KW-0067">ATP-binding</keyword>
<dbReference type="Gene3D" id="3.30.980.10">
    <property type="entry name" value="Threonyl-trna Synthetase, Chain A, domain 2"/>
    <property type="match status" value="1"/>
</dbReference>
<name>A0A8J2HAQ4_COTCN</name>
<sequence length="859" mass="97142">MYKSGKIIRKEFLDYFSTELDHKIISSSSVIPWCDSSVAFINAGMNQFKGIFLGKEQAPFPRVANCQKCIRVGGKHNDLKDVGLDTYHHTFFEMLGNWSFGSYGKEEACRYAWRALTELYGINKRNLSVTYFAGDQELQMAPDFETRDIWRNIGVPDDKIRGCGAKDNLWEMNLTGPCGPCTEIHYDSVGSGNNLTELWNIVFIDHQRLPDGAVVPLKRQFVDTGMGLERLVALLQNKNSNYDTDLFQPLFQAIHKSSGAPEYSGTFGDCNEASLDTCYRILADHARMVTVALADGIIPDKNQKLRRIQVITNYEKELLISQRKSTGEAWQTLLKMNPRLATISDPYAPGIIKAYTLLMKLKSKTSNFVALSGKEAFRIYDSHGLDLEALKELAEVEGIEVDEEGFFEEMEMVRIRSRVGKKTNRRVVAKKTLEQLKVLPQTDDSFKYQYNFEDKYTFSPLECSIIGVVIDEIALILDQTPFYASEGGQLSDQGTIKLKNGLFKVAVVEKSEGYVLHYGSFDSAVEVEINNEKVTAMIDSERRTNLMMHHTATHLLNAGLRKIFPAVAQRISVVTPLDLIFRFSTFGKKFSPQHCQELDSLVNKCINQNVDVKTEEISSLELMNQKNLTLIPGEVYPDTGLRVVDIDGELKSREACCGTHVHNTGVLKNFCITEVYPKSSSEYLLKAVTGPKAKDAKSKTNLNYLVDVKGKNDKKEIIVDFMKSEIERAVEKSDCFIVHCMKSNDIEPESVPLQLAYNYCDHLPMFLIVMSKKKIRARCFVPKEYQSAYFNAKLWMESINKVLPVELGTFGDEDPLSTSHIKIVRTSKEKIESQTEEAAAEAEKFAAVYFKKLKIKKNN</sequence>
<evidence type="ECO:0000256" key="14">
    <source>
        <dbReference type="ARBA" id="ARBA00048300"/>
    </source>
</evidence>
<evidence type="ECO:0000313" key="16">
    <source>
        <dbReference type="EMBL" id="CAG5092086.1"/>
    </source>
</evidence>
<dbReference type="OrthoDB" id="2423964at2759"/>
<dbReference type="InterPro" id="IPR012947">
    <property type="entry name" value="tRNA_SAD"/>
</dbReference>
<evidence type="ECO:0000313" key="17">
    <source>
        <dbReference type="Proteomes" id="UP000786811"/>
    </source>
</evidence>
<dbReference type="EC" id="6.1.1.7" evidence="2"/>
<evidence type="ECO:0000256" key="5">
    <source>
        <dbReference type="ARBA" id="ARBA00022598"/>
    </source>
</evidence>
<evidence type="ECO:0000256" key="2">
    <source>
        <dbReference type="ARBA" id="ARBA00013168"/>
    </source>
</evidence>
<comment type="similarity">
    <text evidence="1">Belongs to the class-II aminoacyl-tRNA synthetase family. Alax-L subfamily.</text>
</comment>
<dbReference type="Pfam" id="PF01411">
    <property type="entry name" value="tRNA-synt_2c"/>
    <property type="match status" value="1"/>
</dbReference>
<keyword evidence="17" id="KW-1185">Reference proteome</keyword>
<dbReference type="InterPro" id="IPR018162">
    <property type="entry name" value="Ala-tRNA-ligase_IIc_anticod-bd"/>
</dbReference>
<dbReference type="PANTHER" id="PTHR11777">
    <property type="entry name" value="ALANYL-TRNA SYNTHETASE"/>
    <property type="match status" value="1"/>
</dbReference>
<dbReference type="PANTHER" id="PTHR11777:SF9">
    <property type="entry name" value="ALANINE--TRNA LIGASE, CYTOPLASMIC"/>
    <property type="match status" value="1"/>
</dbReference>
<keyword evidence="5" id="KW-0436">Ligase</keyword>
<keyword evidence="10" id="KW-0694">RNA-binding</keyword>
<dbReference type="GO" id="GO:0000049">
    <property type="term" value="F:tRNA binding"/>
    <property type="evidence" value="ECO:0007669"/>
    <property type="project" value="UniProtKB-KW"/>
</dbReference>
<reference evidence="16" key="1">
    <citation type="submission" date="2021-04" db="EMBL/GenBank/DDBJ databases">
        <authorList>
            <person name="Chebbi M.A.C M."/>
        </authorList>
    </citation>
    <scope>NUCLEOTIDE SEQUENCE</scope>
</reference>
<dbReference type="GO" id="GO:0005739">
    <property type="term" value="C:mitochondrion"/>
    <property type="evidence" value="ECO:0007669"/>
    <property type="project" value="TreeGrafter"/>
</dbReference>
<evidence type="ECO:0000259" key="15">
    <source>
        <dbReference type="PROSITE" id="PS50860"/>
    </source>
</evidence>
<dbReference type="SUPFAM" id="SSF55186">
    <property type="entry name" value="ThrRS/AlaRS common domain"/>
    <property type="match status" value="1"/>
</dbReference>
<dbReference type="Pfam" id="PF07973">
    <property type="entry name" value="tRNA_SAD"/>
    <property type="match status" value="1"/>
</dbReference>
<dbReference type="SUPFAM" id="SSF50447">
    <property type="entry name" value="Translation proteins"/>
    <property type="match status" value="1"/>
</dbReference>
<keyword evidence="12" id="KW-0030">Aminoacyl-tRNA synthetase</keyword>
<keyword evidence="6" id="KW-0479">Metal-binding</keyword>
<dbReference type="InterPro" id="IPR050058">
    <property type="entry name" value="Ala-tRNA_ligase"/>
</dbReference>
<organism evidence="16 17">
    <name type="scientific">Cotesia congregata</name>
    <name type="common">Parasitoid wasp</name>
    <name type="synonym">Apanteles congregatus</name>
    <dbReference type="NCBI Taxonomy" id="51543"/>
    <lineage>
        <taxon>Eukaryota</taxon>
        <taxon>Metazoa</taxon>
        <taxon>Ecdysozoa</taxon>
        <taxon>Arthropoda</taxon>
        <taxon>Hexapoda</taxon>
        <taxon>Insecta</taxon>
        <taxon>Pterygota</taxon>
        <taxon>Neoptera</taxon>
        <taxon>Endopterygota</taxon>
        <taxon>Hymenoptera</taxon>
        <taxon>Apocrita</taxon>
        <taxon>Ichneumonoidea</taxon>
        <taxon>Braconidae</taxon>
        <taxon>Microgastrinae</taxon>
        <taxon>Cotesia</taxon>
    </lineage>
</organism>
<dbReference type="AlphaFoldDB" id="A0A8J2HAQ4"/>
<dbReference type="GO" id="GO:0002161">
    <property type="term" value="F:aminoacyl-tRNA deacylase activity"/>
    <property type="evidence" value="ECO:0007669"/>
    <property type="project" value="TreeGrafter"/>
</dbReference>
<evidence type="ECO:0000256" key="10">
    <source>
        <dbReference type="ARBA" id="ARBA00022884"/>
    </source>
</evidence>
<dbReference type="GO" id="GO:0006419">
    <property type="term" value="P:alanyl-tRNA aminoacylation"/>
    <property type="evidence" value="ECO:0007669"/>
    <property type="project" value="InterPro"/>
</dbReference>
<evidence type="ECO:0000256" key="12">
    <source>
        <dbReference type="ARBA" id="ARBA00023146"/>
    </source>
</evidence>
<dbReference type="Gene3D" id="3.30.930.10">
    <property type="entry name" value="Bira Bifunctional Protein, Domain 2"/>
    <property type="match status" value="1"/>
</dbReference>
<dbReference type="InterPro" id="IPR018163">
    <property type="entry name" value="Thr/Ala-tRNA-synth_IIc_edit"/>
</dbReference>
<dbReference type="EMBL" id="CAJNRD030001120">
    <property type="protein sequence ID" value="CAG5092086.1"/>
    <property type="molecule type" value="Genomic_DNA"/>
</dbReference>
<dbReference type="FunFam" id="3.30.980.10:FF:000004">
    <property type="entry name" value="Alanine--tRNA ligase, cytoplasmic"/>
    <property type="match status" value="1"/>
</dbReference>
<protein>
    <recommendedName>
        <fullName evidence="3">Alanine--tRNA ligase</fullName>
        <ecNumber evidence="2">6.1.1.7</ecNumber>
    </recommendedName>
    <alternativeName>
        <fullName evidence="13">Alanyl-tRNA synthetase</fullName>
    </alternativeName>
</protein>
<comment type="catalytic activity">
    <reaction evidence="14">
        <text>tRNA(Ala) + L-alanine + ATP = L-alanyl-tRNA(Ala) + AMP + diphosphate</text>
        <dbReference type="Rhea" id="RHEA:12540"/>
        <dbReference type="Rhea" id="RHEA-COMP:9657"/>
        <dbReference type="Rhea" id="RHEA-COMP:9923"/>
        <dbReference type="ChEBI" id="CHEBI:30616"/>
        <dbReference type="ChEBI" id="CHEBI:33019"/>
        <dbReference type="ChEBI" id="CHEBI:57972"/>
        <dbReference type="ChEBI" id="CHEBI:78442"/>
        <dbReference type="ChEBI" id="CHEBI:78497"/>
        <dbReference type="ChEBI" id="CHEBI:456215"/>
        <dbReference type="EC" id="6.1.1.7"/>
    </reaction>
</comment>
<dbReference type="GO" id="GO:0005524">
    <property type="term" value="F:ATP binding"/>
    <property type="evidence" value="ECO:0007669"/>
    <property type="project" value="UniProtKB-KW"/>
</dbReference>
<dbReference type="InterPro" id="IPR002318">
    <property type="entry name" value="Ala-tRNA-lgiase_IIc"/>
</dbReference>
<dbReference type="InterPro" id="IPR009000">
    <property type="entry name" value="Transl_B-barrel_sf"/>
</dbReference>
<dbReference type="GO" id="GO:0046872">
    <property type="term" value="F:metal ion binding"/>
    <property type="evidence" value="ECO:0007669"/>
    <property type="project" value="UniProtKB-KW"/>
</dbReference>
<dbReference type="FunFam" id="3.30.930.10:FF:000011">
    <property type="entry name" value="Alanine--tRNA ligase, cytoplasmic"/>
    <property type="match status" value="1"/>
</dbReference>
<dbReference type="CDD" id="cd00673">
    <property type="entry name" value="AlaRS_core"/>
    <property type="match status" value="1"/>
</dbReference>
<evidence type="ECO:0000256" key="7">
    <source>
        <dbReference type="ARBA" id="ARBA00022741"/>
    </source>
</evidence>
<keyword evidence="7" id="KW-0547">Nucleotide-binding</keyword>
<dbReference type="NCBIfam" id="TIGR00344">
    <property type="entry name" value="alaS"/>
    <property type="match status" value="1"/>
</dbReference>
<evidence type="ECO:0000256" key="13">
    <source>
        <dbReference type="ARBA" id="ARBA00032577"/>
    </source>
</evidence>
<evidence type="ECO:0000256" key="4">
    <source>
        <dbReference type="ARBA" id="ARBA00022555"/>
    </source>
</evidence>
<dbReference type="PROSITE" id="PS50860">
    <property type="entry name" value="AA_TRNA_LIGASE_II_ALA"/>
    <property type="match status" value="1"/>
</dbReference>
<evidence type="ECO:0000256" key="11">
    <source>
        <dbReference type="ARBA" id="ARBA00022917"/>
    </source>
</evidence>
<dbReference type="InterPro" id="IPR018164">
    <property type="entry name" value="Ala-tRNA-synth_IIc_N"/>
</dbReference>
<keyword evidence="8" id="KW-0862">Zinc</keyword>
<evidence type="ECO:0000256" key="1">
    <source>
        <dbReference type="ARBA" id="ARBA00008429"/>
    </source>
</evidence>
<proteinExistence type="inferred from homology"/>
<keyword evidence="4" id="KW-0820">tRNA-binding</keyword>
<evidence type="ECO:0000256" key="8">
    <source>
        <dbReference type="ARBA" id="ARBA00022833"/>
    </source>
</evidence>
<feature type="domain" description="Alanyl-transfer RNA synthetases family profile" evidence="15">
    <location>
        <begin position="3"/>
        <end position="699"/>
    </location>
</feature>